<feature type="region of interest" description="Disordered" evidence="1">
    <location>
        <begin position="21"/>
        <end position="50"/>
    </location>
</feature>
<reference evidence="3" key="1">
    <citation type="journal article" date="2019" name="Int. J. Syst. Evol. Microbiol.">
        <title>The Global Catalogue of Microorganisms (GCM) 10K type strain sequencing project: providing services to taxonomists for standard genome sequencing and annotation.</title>
        <authorList>
            <consortium name="The Broad Institute Genomics Platform"/>
            <consortium name="The Broad Institute Genome Sequencing Center for Infectious Disease"/>
            <person name="Wu L."/>
            <person name="Ma J."/>
        </authorList>
    </citation>
    <scope>NUCLEOTIDE SEQUENCE [LARGE SCALE GENOMIC DNA]</scope>
    <source>
        <strain evidence="3">CCUG 49560</strain>
    </source>
</reference>
<evidence type="ECO:0000313" key="3">
    <source>
        <dbReference type="Proteomes" id="UP001595891"/>
    </source>
</evidence>
<comment type="caution">
    <text evidence="2">The sequence shown here is derived from an EMBL/GenBank/DDBJ whole genome shotgun (WGS) entry which is preliminary data.</text>
</comment>
<keyword evidence="3" id="KW-1185">Reference proteome</keyword>
<gene>
    <name evidence="2" type="ORF">ACFO8L_34040</name>
</gene>
<proteinExistence type="predicted"/>
<accession>A0ABV9ERC8</accession>
<sequence>MSPKSNKSLLAELFHAVTKLSSEIKGTPTSPGPVVDMKRDGTAPGKPRRR</sequence>
<dbReference type="RefSeq" id="WP_262846016.1">
    <property type="nucleotide sequence ID" value="NZ_JANZYP010000043.1"/>
</dbReference>
<organism evidence="2 3">
    <name type="scientific">Sphaerisporangium corydalis</name>
    <dbReference type="NCBI Taxonomy" id="1441875"/>
    <lineage>
        <taxon>Bacteria</taxon>
        <taxon>Bacillati</taxon>
        <taxon>Actinomycetota</taxon>
        <taxon>Actinomycetes</taxon>
        <taxon>Streptosporangiales</taxon>
        <taxon>Streptosporangiaceae</taxon>
        <taxon>Sphaerisporangium</taxon>
    </lineage>
</organism>
<evidence type="ECO:0000313" key="2">
    <source>
        <dbReference type="EMBL" id="MFC4591157.1"/>
    </source>
</evidence>
<dbReference type="EMBL" id="JBHSFN010000029">
    <property type="protein sequence ID" value="MFC4591157.1"/>
    <property type="molecule type" value="Genomic_DNA"/>
</dbReference>
<evidence type="ECO:0000256" key="1">
    <source>
        <dbReference type="SAM" id="MobiDB-lite"/>
    </source>
</evidence>
<protein>
    <submittedName>
        <fullName evidence="2">Uncharacterized protein</fullName>
    </submittedName>
</protein>
<dbReference type="Proteomes" id="UP001595891">
    <property type="component" value="Unassembled WGS sequence"/>
</dbReference>
<name>A0ABV9ERC8_9ACTN</name>